<dbReference type="Proteomes" id="UP001479290">
    <property type="component" value="Unassembled WGS sequence"/>
</dbReference>
<gene>
    <name evidence="2" type="ORF">ABG768_025280</name>
</gene>
<evidence type="ECO:0000256" key="1">
    <source>
        <dbReference type="SAM" id="MobiDB-lite"/>
    </source>
</evidence>
<evidence type="ECO:0000313" key="3">
    <source>
        <dbReference type="Proteomes" id="UP001479290"/>
    </source>
</evidence>
<accession>A0AAW2AET7</accession>
<evidence type="ECO:0000313" key="2">
    <source>
        <dbReference type="EMBL" id="KAK9971942.1"/>
    </source>
</evidence>
<name>A0AAW2AET7_CULAL</name>
<proteinExistence type="predicted"/>
<keyword evidence="3" id="KW-1185">Reference proteome</keyword>
<feature type="region of interest" description="Disordered" evidence="1">
    <location>
        <begin position="42"/>
        <end position="101"/>
    </location>
</feature>
<protein>
    <submittedName>
        <fullName evidence="2">Uncharacterized protein</fullName>
    </submittedName>
</protein>
<organism evidence="2 3">
    <name type="scientific">Culter alburnus</name>
    <name type="common">Topmouth culter</name>
    <dbReference type="NCBI Taxonomy" id="194366"/>
    <lineage>
        <taxon>Eukaryota</taxon>
        <taxon>Metazoa</taxon>
        <taxon>Chordata</taxon>
        <taxon>Craniata</taxon>
        <taxon>Vertebrata</taxon>
        <taxon>Euteleostomi</taxon>
        <taxon>Actinopterygii</taxon>
        <taxon>Neopterygii</taxon>
        <taxon>Teleostei</taxon>
        <taxon>Ostariophysi</taxon>
        <taxon>Cypriniformes</taxon>
        <taxon>Xenocyprididae</taxon>
        <taxon>Xenocypridinae</taxon>
        <taxon>Culter</taxon>
    </lineage>
</organism>
<dbReference type="EMBL" id="JAWDJR010000007">
    <property type="protein sequence ID" value="KAK9971942.1"/>
    <property type="molecule type" value="Genomic_DNA"/>
</dbReference>
<sequence>MEIEMNGLPWKWKCDSLKSLSIRLRTSRRKELYAQVNFINPVSSGDRAGARGSSRRAFRTSLEESCETEGERESESEGSNTGERAPSGAPDGLHYPLRLCT</sequence>
<comment type="caution">
    <text evidence="2">The sequence shown here is derived from an EMBL/GenBank/DDBJ whole genome shotgun (WGS) entry which is preliminary data.</text>
</comment>
<reference evidence="2 3" key="1">
    <citation type="submission" date="2024-05" db="EMBL/GenBank/DDBJ databases">
        <title>A high-quality chromosomal-level genome assembly of Topmouth culter (Culter alburnus).</title>
        <authorList>
            <person name="Zhao H."/>
        </authorList>
    </citation>
    <scope>NUCLEOTIDE SEQUENCE [LARGE SCALE GENOMIC DNA]</scope>
    <source>
        <strain evidence="2">CATC2023</strain>
        <tissue evidence="2">Muscle</tissue>
    </source>
</reference>
<dbReference type="AlphaFoldDB" id="A0AAW2AET7"/>
<feature type="compositionally biased region" description="Low complexity" evidence="1">
    <location>
        <begin position="43"/>
        <end position="52"/>
    </location>
</feature>